<gene>
    <name evidence="2" type="ORF">GPZ80_16210</name>
</gene>
<evidence type="ECO:0000256" key="1">
    <source>
        <dbReference type="SAM" id="MobiDB-lite"/>
    </source>
</evidence>
<feature type="region of interest" description="Disordered" evidence="1">
    <location>
        <begin position="1"/>
        <end position="73"/>
    </location>
</feature>
<comment type="caution">
    <text evidence="2">The sequence shown here is derived from an EMBL/GenBank/DDBJ whole genome shotgun (WGS) entry which is preliminary data.</text>
</comment>
<name>A0ABR7L8S1_9PSEU</name>
<organism evidence="2 3">
    <name type="scientific">Actinokineospora xionganensis</name>
    <dbReference type="NCBI Taxonomy" id="2684470"/>
    <lineage>
        <taxon>Bacteria</taxon>
        <taxon>Bacillati</taxon>
        <taxon>Actinomycetota</taxon>
        <taxon>Actinomycetes</taxon>
        <taxon>Pseudonocardiales</taxon>
        <taxon>Pseudonocardiaceae</taxon>
        <taxon>Actinokineospora</taxon>
    </lineage>
</organism>
<reference evidence="2 3" key="1">
    <citation type="submission" date="2020-06" db="EMBL/GenBank/DDBJ databases">
        <title>Actinokineospora xiongansis sp. nov., isolated from soil of Baiyangdian.</title>
        <authorList>
            <person name="Zhang X."/>
        </authorList>
    </citation>
    <scope>NUCLEOTIDE SEQUENCE [LARGE SCALE GENOMIC DNA]</scope>
    <source>
        <strain evidence="2 3">HBU206404</strain>
    </source>
</reference>
<evidence type="ECO:0008006" key="4">
    <source>
        <dbReference type="Google" id="ProtNLM"/>
    </source>
</evidence>
<evidence type="ECO:0000313" key="2">
    <source>
        <dbReference type="EMBL" id="MBC6448717.1"/>
    </source>
</evidence>
<accession>A0ABR7L8S1</accession>
<dbReference type="Proteomes" id="UP000734823">
    <property type="component" value="Unassembled WGS sequence"/>
</dbReference>
<protein>
    <recommendedName>
        <fullName evidence="4">DUF5709 domain-containing protein</fullName>
    </recommendedName>
</protein>
<feature type="compositionally biased region" description="Basic and acidic residues" evidence="1">
    <location>
        <begin position="48"/>
        <end position="73"/>
    </location>
</feature>
<proteinExistence type="predicted"/>
<dbReference type="EMBL" id="JABVED010000008">
    <property type="protein sequence ID" value="MBC6448717.1"/>
    <property type="molecule type" value="Genomic_DNA"/>
</dbReference>
<sequence length="73" mass="7855">MTEPRSEQQEGLDQDGVAEGVRDENFVSATDPDGEGLPGDLIDTEATEIARDTESARPSGPEDRALRLEEADP</sequence>
<keyword evidence="3" id="KW-1185">Reference proteome</keyword>
<evidence type="ECO:0000313" key="3">
    <source>
        <dbReference type="Proteomes" id="UP000734823"/>
    </source>
</evidence>
<dbReference type="RefSeq" id="WP_187221189.1">
    <property type="nucleotide sequence ID" value="NZ_JABVED010000008.1"/>
</dbReference>